<keyword evidence="1" id="KW-0808">Transferase</keyword>
<evidence type="ECO:0000313" key="1">
    <source>
        <dbReference type="EMBL" id="AWK86065.1"/>
    </source>
</evidence>
<protein>
    <submittedName>
        <fullName evidence="1">Glycosyl transferase</fullName>
    </submittedName>
</protein>
<organism evidence="1 2">
    <name type="scientific">Azospirillum thermophilum</name>
    <dbReference type="NCBI Taxonomy" id="2202148"/>
    <lineage>
        <taxon>Bacteria</taxon>
        <taxon>Pseudomonadati</taxon>
        <taxon>Pseudomonadota</taxon>
        <taxon>Alphaproteobacteria</taxon>
        <taxon>Rhodospirillales</taxon>
        <taxon>Azospirillaceae</taxon>
        <taxon>Azospirillum</taxon>
    </lineage>
</organism>
<proteinExistence type="predicted"/>
<dbReference type="AlphaFoldDB" id="A0A2S2CNQ5"/>
<dbReference type="Proteomes" id="UP000245629">
    <property type="component" value="Chromosome 2"/>
</dbReference>
<accession>A0A2S2CNQ5</accession>
<dbReference type="RefSeq" id="WP_109325776.1">
    <property type="nucleotide sequence ID" value="NZ_CP029353.1"/>
</dbReference>
<dbReference type="KEGG" id="azz:DEW08_07200"/>
<dbReference type="EMBL" id="CP029353">
    <property type="protein sequence ID" value="AWK86065.1"/>
    <property type="molecule type" value="Genomic_DNA"/>
</dbReference>
<keyword evidence="2" id="KW-1185">Reference proteome</keyword>
<sequence length="176" mass="18241">MPDCAVSHILMPADLPADAYALRMAETLHRCGYEPVAHRLAPPRRAVDGSATLAADLLLERIPDGSALLFDGGLLPTLAGLLPLDSRRLRFVALMERPGWEEAGPAAAARRHLEQAALALTRCVAVPDGDAARALAPLGLPADRLVVAPPDEAGAAMLLARLQGPGTAGSAPADKA</sequence>
<dbReference type="OrthoDB" id="9790710at2"/>
<evidence type="ECO:0000313" key="2">
    <source>
        <dbReference type="Proteomes" id="UP000245629"/>
    </source>
</evidence>
<gene>
    <name evidence="1" type="ORF">DEW08_07200</name>
</gene>
<name>A0A2S2CNQ5_9PROT</name>
<dbReference type="GO" id="GO:0016740">
    <property type="term" value="F:transferase activity"/>
    <property type="evidence" value="ECO:0007669"/>
    <property type="project" value="UniProtKB-KW"/>
</dbReference>
<reference evidence="2" key="1">
    <citation type="submission" date="2018-05" db="EMBL/GenBank/DDBJ databases">
        <title>Azospirillum thermophila sp. nov., a novel isolated from hot spring.</title>
        <authorList>
            <person name="Zhao Z."/>
        </authorList>
    </citation>
    <scope>NUCLEOTIDE SEQUENCE [LARGE SCALE GENOMIC DNA]</scope>
    <source>
        <strain evidence="2">CFH 70021</strain>
    </source>
</reference>